<gene>
    <name evidence="2" type="ORF">WI372_18080</name>
</gene>
<name>A0ABU9EHD8_9BACT</name>
<dbReference type="SUPFAM" id="SSF46785">
    <property type="entry name" value="Winged helix' DNA-binding domain"/>
    <property type="match status" value="1"/>
</dbReference>
<reference evidence="2 3" key="1">
    <citation type="submission" date="2024-02" db="EMBL/GenBank/DDBJ databases">
        <title>A novel Gemmatimonadota bacterium.</title>
        <authorList>
            <person name="Du Z.-J."/>
            <person name="Ye Y.-Q."/>
        </authorList>
    </citation>
    <scope>NUCLEOTIDE SEQUENCE [LARGE SCALE GENOMIC DNA]</scope>
    <source>
        <strain evidence="2 3">DH-20</strain>
    </source>
</reference>
<dbReference type="InterPro" id="IPR005149">
    <property type="entry name" value="Tscrpt_reg_PadR_N"/>
</dbReference>
<dbReference type="Pfam" id="PF03551">
    <property type="entry name" value="PadR"/>
    <property type="match status" value="1"/>
</dbReference>
<dbReference type="Gene3D" id="1.10.10.10">
    <property type="entry name" value="Winged helix-like DNA-binding domain superfamily/Winged helix DNA-binding domain"/>
    <property type="match status" value="1"/>
</dbReference>
<feature type="domain" description="Transcription regulator PadR N-terminal" evidence="1">
    <location>
        <begin position="19"/>
        <end position="92"/>
    </location>
</feature>
<sequence>MSPSADPRSLPLRPAVFHILLALAGEDLHGLGIADEVERTSAGALELGPGTLYRTLAELLDHGLTEVRAEHPEGADPRRKYYRITDEGRAVVGAEARRLAEVVDEARARRVLPRTSG</sequence>
<dbReference type="Proteomes" id="UP001484239">
    <property type="component" value="Unassembled WGS sequence"/>
</dbReference>
<evidence type="ECO:0000313" key="2">
    <source>
        <dbReference type="EMBL" id="MEK9502910.1"/>
    </source>
</evidence>
<keyword evidence="3" id="KW-1185">Reference proteome</keyword>
<organism evidence="2 3">
    <name type="scientific">Gaopeijia maritima</name>
    <dbReference type="NCBI Taxonomy" id="3119007"/>
    <lineage>
        <taxon>Bacteria</taxon>
        <taxon>Pseudomonadati</taxon>
        <taxon>Gemmatimonadota</taxon>
        <taxon>Longimicrobiia</taxon>
        <taxon>Gaopeijiales</taxon>
        <taxon>Gaopeijiaceae</taxon>
        <taxon>Gaopeijia</taxon>
    </lineage>
</organism>
<evidence type="ECO:0000313" key="3">
    <source>
        <dbReference type="Proteomes" id="UP001484239"/>
    </source>
</evidence>
<protein>
    <submittedName>
        <fullName evidence="2">PadR family transcriptional regulator</fullName>
    </submittedName>
</protein>
<dbReference type="EMBL" id="JBBHLI010000017">
    <property type="protein sequence ID" value="MEK9502910.1"/>
    <property type="molecule type" value="Genomic_DNA"/>
</dbReference>
<evidence type="ECO:0000259" key="1">
    <source>
        <dbReference type="Pfam" id="PF03551"/>
    </source>
</evidence>
<dbReference type="InterPro" id="IPR036388">
    <property type="entry name" value="WH-like_DNA-bd_sf"/>
</dbReference>
<dbReference type="RefSeq" id="WP_405278424.1">
    <property type="nucleotide sequence ID" value="NZ_CP144380.1"/>
</dbReference>
<proteinExistence type="predicted"/>
<comment type="caution">
    <text evidence="2">The sequence shown here is derived from an EMBL/GenBank/DDBJ whole genome shotgun (WGS) entry which is preliminary data.</text>
</comment>
<dbReference type="PANTHER" id="PTHR33169:SF13">
    <property type="entry name" value="PADR-FAMILY TRANSCRIPTIONAL REGULATOR"/>
    <property type="match status" value="1"/>
</dbReference>
<dbReference type="PANTHER" id="PTHR33169">
    <property type="entry name" value="PADR-FAMILY TRANSCRIPTIONAL REGULATOR"/>
    <property type="match status" value="1"/>
</dbReference>
<dbReference type="InterPro" id="IPR036390">
    <property type="entry name" value="WH_DNA-bd_sf"/>
</dbReference>
<accession>A0ABU9EHD8</accession>
<dbReference type="InterPro" id="IPR052509">
    <property type="entry name" value="Metal_resp_DNA-bind_regulator"/>
</dbReference>